<gene>
    <name evidence="3" type="ORF">ACFPYJ_13805</name>
</gene>
<comment type="similarity">
    <text evidence="1">Belongs to the pseudomonas-type ThrB family.</text>
</comment>
<evidence type="ECO:0000313" key="4">
    <source>
        <dbReference type="Proteomes" id="UP001596047"/>
    </source>
</evidence>
<dbReference type="RefSeq" id="WP_379188736.1">
    <property type="nucleotide sequence ID" value="NZ_JBHSOW010000047.1"/>
</dbReference>
<comment type="caution">
    <text evidence="3">The sequence shown here is derived from an EMBL/GenBank/DDBJ whole genome shotgun (WGS) entry which is preliminary data.</text>
</comment>
<dbReference type="InterPro" id="IPR050249">
    <property type="entry name" value="Pseudomonas-type_ThrB"/>
</dbReference>
<name>A0ABW0VWE0_9BACL</name>
<proteinExistence type="inferred from homology"/>
<dbReference type="PANTHER" id="PTHR21064">
    <property type="entry name" value="AMINOGLYCOSIDE PHOSPHOTRANSFERASE DOMAIN-CONTAINING PROTEIN-RELATED"/>
    <property type="match status" value="1"/>
</dbReference>
<sequence>MKLEKEVEAVFGEPVLEEGARRFGLVIGSCKKLGDFENYVFEMERGGEPCILRLTHSSHRSEAEVAAELDWINFLASEGLTIPKSFLSVHNKMTERIETGDSYFTVCLFQKAEGHLPDFQNPIDWNMDLILRWGAITGQMHEATRRYTVPDHTAARADWDDDELLQAAEQFVIPGDEFVLERLGEILEHLRALPRDPDSYGLIHTDIHPRNFFVNDDRITVFDFDDCSYNWFVHDLAIPLYYSISWGVPQSYTGDRQAYASDFVKAFWSGYRDAYSLPNEWLKEIPQFLKLRDITLYLVIHKKEDPAHMEPRLQKWLADIKDRIKRDAAIVDLDYTLLT</sequence>
<accession>A0ABW0VWE0</accession>
<dbReference type="InterPro" id="IPR011009">
    <property type="entry name" value="Kinase-like_dom_sf"/>
</dbReference>
<dbReference type="SUPFAM" id="SSF56112">
    <property type="entry name" value="Protein kinase-like (PK-like)"/>
    <property type="match status" value="1"/>
</dbReference>
<evidence type="ECO:0000256" key="1">
    <source>
        <dbReference type="ARBA" id="ARBA00038240"/>
    </source>
</evidence>
<keyword evidence="4" id="KW-1185">Reference proteome</keyword>
<dbReference type="Pfam" id="PF01636">
    <property type="entry name" value="APH"/>
    <property type="match status" value="1"/>
</dbReference>
<dbReference type="Gene3D" id="3.90.1200.10">
    <property type="match status" value="1"/>
</dbReference>
<reference evidence="4" key="1">
    <citation type="journal article" date="2019" name="Int. J. Syst. Evol. Microbiol.">
        <title>The Global Catalogue of Microorganisms (GCM) 10K type strain sequencing project: providing services to taxonomists for standard genome sequencing and annotation.</title>
        <authorList>
            <consortium name="The Broad Institute Genomics Platform"/>
            <consortium name="The Broad Institute Genome Sequencing Center for Infectious Disease"/>
            <person name="Wu L."/>
            <person name="Ma J."/>
        </authorList>
    </citation>
    <scope>NUCLEOTIDE SEQUENCE [LARGE SCALE GENOMIC DNA]</scope>
    <source>
        <strain evidence="4">CGMCC 1.3240</strain>
    </source>
</reference>
<dbReference type="Proteomes" id="UP001596047">
    <property type="component" value="Unassembled WGS sequence"/>
</dbReference>
<evidence type="ECO:0000313" key="3">
    <source>
        <dbReference type="EMBL" id="MFC5650181.1"/>
    </source>
</evidence>
<protein>
    <submittedName>
        <fullName evidence="3">Phosphotransferase enzyme family protein</fullName>
    </submittedName>
</protein>
<feature type="domain" description="Aminoglycoside phosphotransferase" evidence="2">
    <location>
        <begin position="34"/>
        <end position="260"/>
    </location>
</feature>
<organism evidence="3 4">
    <name type="scientific">Paenibacillus solisilvae</name>
    <dbReference type="NCBI Taxonomy" id="2486751"/>
    <lineage>
        <taxon>Bacteria</taxon>
        <taxon>Bacillati</taxon>
        <taxon>Bacillota</taxon>
        <taxon>Bacilli</taxon>
        <taxon>Bacillales</taxon>
        <taxon>Paenibacillaceae</taxon>
        <taxon>Paenibacillus</taxon>
    </lineage>
</organism>
<dbReference type="InterPro" id="IPR002575">
    <property type="entry name" value="Aminoglycoside_PTrfase"/>
</dbReference>
<evidence type="ECO:0000259" key="2">
    <source>
        <dbReference type="Pfam" id="PF01636"/>
    </source>
</evidence>
<dbReference type="PANTHER" id="PTHR21064:SF6">
    <property type="entry name" value="AMINOGLYCOSIDE PHOSPHOTRANSFERASE DOMAIN-CONTAINING PROTEIN"/>
    <property type="match status" value="1"/>
</dbReference>
<dbReference type="EMBL" id="JBHSOW010000047">
    <property type="protein sequence ID" value="MFC5650181.1"/>
    <property type="molecule type" value="Genomic_DNA"/>
</dbReference>